<organism evidence="2 4">
    <name type="scientific">Panicum virgatum</name>
    <name type="common">Blackwell switchgrass</name>
    <dbReference type="NCBI Taxonomy" id="38727"/>
    <lineage>
        <taxon>Eukaryota</taxon>
        <taxon>Viridiplantae</taxon>
        <taxon>Streptophyta</taxon>
        <taxon>Embryophyta</taxon>
        <taxon>Tracheophyta</taxon>
        <taxon>Spermatophyta</taxon>
        <taxon>Magnoliopsida</taxon>
        <taxon>Liliopsida</taxon>
        <taxon>Poales</taxon>
        <taxon>Poaceae</taxon>
        <taxon>PACMAD clade</taxon>
        <taxon>Panicoideae</taxon>
        <taxon>Panicodae</taxon>
        <taxon>Paniceae</taxon>
        <taxon>Panicinae</taxon>
        <taxon>Panicum</taxon>
        <taxon>Panicum sect. Hiantes</taxon>
    </lineage>
</organism>
<sequence>MTVKLSARIAGIGRRISIGLEPSRLSTPPPCAHSLVGFLPQRVREGALPQQPPDAEGGTDAQPRAASFPSPAFPAAPPSTASSPSRAVRPVPAQPSKIWRVREIPSLAPSLEIMGKHQSRCNIVFLLQQHRLLPVLPPRCAQPPRHRRGRRHARPDARRTRRRGRAGARALALL</sequence>
<feature type="region of interest" description="Disordered" evidence="1">
    <location>
        <begin position="137"/>
        <end position="169"/>
    </location>
</feature>
<dbReference type="EMBL" id="CM029040">
    <property type="protein sequence ID" value="KAG2631497.1"/>
    <property type="molecule type" value="Genomic_DNA"/>
</dbReference>
<dbReference type="AlphaFoldDB" id="A0A8T0VAU7"/>
<feature type="compositionally biased region" description="Basic residues" evidence="1">
    <location>
        <begin position="144"/>
        <end position="166"/>
    </location>
</feature>
<evidence type="ECO:0000256" key="1">
    <source>
        <dbReference type="SAM" id="MobiDB-lite"/>
    </source>
</evidence>
<dbReference type="Proteomes" id="UP000823388">
    <property type="component" value="Chromosome 2N"/>
</dbReference>
<reference evidence="2" key="1">
    <citation type="submission" date="2020-05" db="EMBL/GenBank/DDBJ databases">
        <title>WGS assembly of Panicum virgatum.</title>
        <authorList>
            <person name="Lovell J.T."/>
            <person name="Jenkins J."/>
            <person name="Shu S."/>
            <person name="Juenger T.E."/>
            <person name="Schmutz J."/>
        </authorList>
    </citation>
    <scope>NUCLEOTIDE SEQUENCE</scope>
    <source>
        <strain evidence="2">AP13</strain>
    </source>
</reference>
<evidence type="ECO:0000313" key="3">
    <source>
        <dbReference type="EMBL" id="KAG2631497.1"/>
    </source>
</evidence>
<gene>
    <name evidence="2" type="ORF">PVAP13_2NG021283</name>
    <name evidence="3" type="ORF">PVAP13_2NG029615</name>
</gene>
<dbReference type="EMBL" id="CM029040">
    <property type="protein sequence ID" value="KAG2631495.1"/>
    <property type="molecule type" value="Genomic_DNA"/>
</dbReference>
<keyword evidence="4" id="KW-1185">Reference proteome</keyword>
<feature type="region of interest" description="Disordered" evidence="1">
    <location>
        <begin position="42"/>
        <end position="91"/>
    </location>
</feature>
<evidence type="ECO:0000313" key="2">
    <source>
        <dbReference type="EMBL" id="KAG2631495.1"/>
    </source>
</evidence>
<evidence type="ECO:0000313" key="4">
    <source>
        <dbReference type="Proteomes" id="UP000823388"/>
    </source>
</evidence>
<feature type="compositionally biased region" description="Low complexity" evidence="1">
    <location>
        <begin position="78"/>
        <end position="87"/>
    </location>
</feature>
<accession>A0A8T0VAU7</accession>
<proteinExistence type="predicted"/>
<protein>
    <submittedName>
        <fullName evidence="2">Uncharacterized protein</fullName>
    </submittedName>
</protein>
<comment type="caution">
    <text evidence="2">The sequence shown here is derived from an EMBL/GenBank/DDBJ whole genome shotgun (WGS) entry which is preliminary data.</text>
</comment>
<name>A0A8T0VAU7_PANVG</name>